<dbReference type="PROSITE" id="PS50102">
    <property type="entry name" value="RRM"/>
    <property type="match status" value="1"/>
</dbReference>
<evidence type="ECO:0000256" key="2">
    <source>
        <dbReference type="ARBA" id="ARBA00022884"/>
    </source>
</evidence>
<reference evidence="6" key="1">
    <citation type="submission" date="2018-02" db="EMBL/GenBank/DDBJ databases">
        <title>Rhizophora mucronata_Transcriptome.</title>
        <authorList>
            <person name="Meera S.P."/>
            <person name="Sreeshan A."/>
            <person name="Augustine A."/>
        </authorList>
    </citation>
    <scope>NUCLEOTIDE SEQUENCE</scope>
    <source>
        <tissue evidence="6">Leaf</tissue>
    </source>
</reference>
<organism evidence="6">
    <name type="scientific">Rhizophora mucronata</name>
    <name type="common">Asiatic mangrove</name>
    <dbReference type="NCBI Taxonomy" id="61149"/>
    <lineage>
        <taxon>Eukaryota</taxon>
        <taxon>Viridiplantae</taxon>
        <taxon>Streptophyta</taxon>
        <taxon>Embryophyta</taxon>
        <taxon>Tracheophyta</taxon>
        <taxon>Spermatophyta</taxon>
        <taxon>Magnoliopsida</taxon>
        <taxon>eudicotyledons</taxon>
        <taxon>Gunneridae</taxon>
        <taxon>Pentapetalae</taxon>
        <taxon>rosids</taxon>
        <taxon>fabids</taxon>
        <taxon>Malpighiales</taxon>
        <taxon>Rhizophoraceae</taxon>
        <taxon>Rhizophora</taxon>
    </lineage>
</organism>
<dbReference type="Gene3D" id="3.30.70.330">
    <property type="match status" value="1"/>
</dbReference>
<evidence type="ECO:0000256" key="1">
    <source>
        <dbReference type="ARBA" id="ARBA00004642"/>
    </source>
</evidence>
<name>A0A2P2J974_RHIMU</name>
<proteinExistence type="predicted"/>
<protein>
    <submittedName>
        <fullName evidence="6">Uncharacterized protein MANES_18G112700</fullName>
    </submittedName>
</protein>
<evidence type="ECO:0000256" key="4">
    <source>
        <dbReference type="PROSITE-ProRule" id="PRU00176"/>
    </source>
</evidence>
<accession>A0A2P2J974</accession>
<dbReference type="AlphaFoldDB" id="A0A2P2J974"/>
<dbReference type="SMART" id="SM00360">
    <property type="entry name" value="RRM"/>
    <property type="match status" value="1"/>
</dbReference>
<dbReference type="PANTHER" id="PTHR13798:SF11">
    <property type="entry name" value="RNA-BINDING PROTEIN 7-RELATED"/>
    <property type="match status" value="1"/>
</dbReference>
<comment type="subcellular location">
    <subcellularLocation>
        <location evidence="1">Nucleus</location>
        <location evidence="1">Nucleoplasm</location>
    </subcellularLocation>
</comment>
<dbReference type="GO" id="GO:0005654">
    <property type="term" value="C:nucleoplasm"/>
    <property type="evidence" value="ECO:0007669"/>
    <property type="project" value="UniProtKB-SubCell"/>
</dbReference>
<dbReference type="InterPro" id="IPR012677">
    <property type="entry name" value="Nucleotide-bd_a/b_plait_sf"/>
</dbReference>
<dbReference type="PANTHER" id="PTHR13798">
    <property type="entry name" value="RNA BINDING MOTIF RBM PROTEIN -RELATED"/>
    <property type="match status" value="1"/>
</dbReference>
<dbReference type="InterPro" id="IPR000504">
    <property type="entry name" value="RRM_dom"/>
</dbReference>
<evidence type="ECO:0000313" key="6">
    <source>
        <dbReference type="EMBL" id="MBW90046.1"/>
    </source>
</evidence>
<dbReference type="EMBL" id="GGEC01009563">
    <property type="protein sequence ID" value="MBW90046.1"/>
    <property type="molecule type" value="Transcribed_RNA"/>
</dbReference>
<evidence type="ECO:0000256" key="3">
    <source>
        <dbReference type="ARBA" id="ARBA00023242"/>
    </source>
</evidence>
<dbReference type="Pfam" id="PF00076">
    <property type="entry name" value="RRM_1"/>
    <property type="match status" value="1"/>
</dbReference>
<dbReference type="GO" id="GO:0003723">
    <property type="term" value="F:RNA binding"/>
    <property type="evidence" value="ECO:0007669"/>
    <property type="project" value="UniProtKB-UniRule"/>
</dbReference>
<dbReference type="SUPFAM" id="SSF54928">
    <property type="entry name" value="RNA-binding domain, RBD"/>
    <property type="match status" value="1"/>
</dbReference>
<keyword evidence="3" id="KW-0539">Nucleus</keyword>
<dbReference type="InterPro" id="IPR035979">
    <property type="entry name" value="RBD_domain_sf"/>
</dbReference>
<keyword evidence="2 4" id="KW-0694">RNA-binding</keyword>
<feature type="domain" description="RRM" evidence="5">
    <location>
        <begin position="7"/>
        <end position="86"/>
    </location>
</feature>
<evidence type="ECO:0000259" key="5">
    <source>
        <dbReference type="PROSITE" id="PS50102"/>
    </source>
</evidence>
<dbReference type="InterPro" id="IPR052285">
    <property type="entry name" value="NEXT_complex_subunit"/>
</dbReference>
<sequence>MSGSSGCTVYIGNLDEKVSDRVLYDILIQAGRVVDLHIPRDKETDKPKGYAFAEYESEEIADYAVKLFSGLVTLCNRTLKFAISGQDKASLPNGHMSAPSLANRLRSSPMPINNVDTSYYSRTMSTTSRISNFSSNYSQVPTPPGVSHYSNGYGSPFNGINYDIGRRDFGSPFDSTSHSRLRSYDMSYFMP</sequence>